<comment type="caution">
    <text evidence="1">The sequence shown here is derived from an EMBL/GenBank/DDBJ whole genome shotgun (WGS) entry which is preliminary data.</text>
</comment>
<name>A0ABR1UT96_9PEZI</name>
<dbReference type="Proteomes" id="UP001480595">
    <property type="component" value="Unassembled WGS sequence"/>
</dbReference>
<dbReference type="RefSeq" id="XP_066715174.1">
    <property type="nucleotide sequence ID" value="XM_066859687.1"/>
</dbReference>
<dbReference type="GeneID" id="92092750"/>
<keyword evidence="2" id="KW-1185">Reference proteome</keyword>
<organism evidence="1 2">
    <name type="scientific">Apiospora phragmitis</name>
    <dbReference type="NCBI Taxonomy" id="2905665"/>
    <lineage>
        <taxon>Eukaryota</taxon>
        <taxon>Fungi</taxon>
        <taxon>Dikarya</taxon>
        <taxon>Ascomycota</taxon>
        <taxon>Pezizomycotina</taxon>
        <taxon>Sordariomycetes</taxon>
        <taxon>Xylariomycetidae</taxon>
        <taxon>Amphisphaeriales</taxon>
        <taxon>Apiosporaceae</taxon>
        <taxon>Apiospora</taxon>
    </lineage>
</organism>
<proteinExistence type="predicted"/>
<dbReference type="EMBL" id="JAQQWL010000008">
    <property type="protein sequence ID" value="KAK8061912.1"/>
    <property type="molecule type" value="Genomic_DNA"/>
</dbReference>
<reference evidence="1 2" key="1">
    <citation type="submission" date="2023-01" db="EMBL/GenBank/DDBJ databases">
        <title>Analysis of 21 Apiospora genomes using comparative genomics revels a genus with tremendous synthesis potential of carbohydrate active enzymes and secondary metabolites.</title>
        <authorList>
            <person name="Sorensen T."/>
        </authorList>
    </citation>
    <scope>NUCLEOTIDE SEQUENCE [LARGE SCALE GENOMIC DNA]</scope>
    <source>
        <strain evidence="1 2">CBS 135458</strain>
    </source>
</reference>
<gene>
    <name evidence="1" type="ORF">PG994_008278</name>
</gene>
<evidence type="ECO:0000313" key="1">
    <source>
        <dbReference type="EMBL" id="KAK8061912.1"/>
    </source>
</evidence>
<evidence type="ECO:0000313" key="2">
    <source>
        <dbReference type="Proteomes" id="UP001480595"/>
    </source>
</evidence>
<sequence>MARSAGLRTSEAKTSVRVGNVGVRPRDITWPLSRTIVGILLPIHRIGIVVAPRTEVVGQRLRGSTADATVLRLREVAHLQGLLTLLADAADPSEALGQIHLVGRETVVLVGRPQRRERPHGVGNGEFLEAARGVGKARGEALGATSSMSSSATSASLSTSSASAGRGCIGLARHFALGCLGRRQAWVVEPGVQFACWCVLAGTAGVERSDVERRRETRG</sequence>
<accession>A0ABR1UT96</accession>
<protein>
    <submittedName>
        <fullName evidence="1">Uncharacterized protein</fullName>
    </submittedName>
</protein>